<name>A0A1F7ULN7_9BACT</name>
<comment type="similarity">
    <text evidence="1 6 7 8">Belongs to the TRAFAC class TrmE-Era-EngA-EngB-Septin-like GTPase superfamily. Era GTPase family.</text>
</comment>
<comment type="caution">
    <text evidence="11">The sequence shown here is derived from an EMBL/GenBank/DDBJ whole genome shotgun (WGS) entry which is preliminary data.</text>
</comment>
<dbReference type="GO" id="GO:0005525">
    <property type="term" value="F:GTP binding"/>
    <property type="evidence" value="ECO:0007669"/>
    <property type="project" value="UniProtKB-UniRule"/>
</dbReference>
<accession>A0A1F7ULN7</accession>
<protein>
    <recommendedName>
        <fullName evidence="2 6">GTPase Era</fullName>
    </recommendedName>
</protein>
<dbReference type="Proteomes" id="UP000176603">
    <property type="component" value="Unassembled WGS sequence"/>
</dbReference>
<dbReference type="GO" id="GO:0000028">
    <property type="term" value="P:ribosomal small subunit assembly"/>
    <property type="evidence" value="ECO:0007669"/>
    <property type="project" value="TreeGrafter"/>
</dbReference>
<organism evidence="11 12">
    <name type="scientific">Candidatus Uhrbacteria bacterium RIFCSPHIGHO2_12_FULL_60_25</name>
    <dbReference type="NCBI Taxonomy" id="1802399"/>
    <lineage>
        <taxon>Bacteria</taxon>
        <taxon>Candidatus Uhriibacteriota</taxon>
    </lineage>
</organism>
<sequence length="284" mass="31865">MKSGFVILAGRSNVGKSTLLNALVGSKVAIVTSKPQTTRHPVRGILHDPRGQIVFVDTPGVFLGKKDLVSKRLNELVKESLEGIDAVVYVVDPTRAPGPEEDLIKTTLKAAKKPILYLVNKADLLKDERPFLDAYRAVDVGQDGSVEVSAKSHKNLNLVVDKLFELLPEGEPYYPDLQITDMAHKDWLEELIREKCFIALQQELPYSVKVVVEDMEVRENGDRFIAATIWTTDDRYKGMIVGAKARKLKEIGMAARKELEAATNAKVYLELKVKVDPKWQQRFR</sequence>
<comment type="caution">
    <text evidence="6">Lacks conserved residue(s) required for the propagation of feature annotation.</text>
</comment>
<keyword evidence="4 6" id="KW-0694">RNA-binding</keyword>
<dbReference type="CDD" id="cd22534">
    <property type="entry name" value="KH-II_Era"/>
    <property type="match status" value="1"/>
</dbReference>
<feature type="domain" description="KH type-2" evidence="9">
    <location>
        <begin position="200"/>
        <end position="277"/>
    </location>
</feature>
<dbReference type="PRINTS" id="PR00326">
    <property type="entry name" value="GTP1OBG"/>
</dbReference>
<keyword evidence="6" id="KW-0690">Ribosome biogenesis</keyword>
<evidence type="ECO:0000256" key="4">
    <source>
        <dbReference type="ARBA" id="ARBA00022884"/>
    </source>
</evidence>
<evidence type="ECO:0000313" key="12">
    <source>
        <dbReference type="Proteomes" id="UP000176603"/>
    </source>
</evidence>
<dbReference type="HAMAP" id="MF_00367">
    <property type="entry name" value="GTPase_Era"/>
    <property type="match status" value="1"/>
</dbReference>
<dbReference type="CDD" id="cd04163">
    <property type="entry name" value="Era"/>
    <property type="match status" value="1"/>
</dbReference>
<evidence type="ECO:0000256" key="7">
    <source>
        <dbReference type="PROSITE-ProRule" id="PRU01050"/>
    </source>
</evidence>
<dbReference type="InterPro" id="IPR005662">
    <property type="entry name" value="GTPase_Era-like"/>
</dbReference>
<evidence type="ECO:0000256" key="2">
    <source>
        <dbReference type="ARBA" id="ARBA00020484"/>
    </source>
</evidence>
<feature type="region of interest" description="G3" evidence="7">
    <location>
        <begin position="57"/>
        <end position="60"/>
    </location>
</feature>
<keyword evidence="6" id="KW-0472">Membrane</keyword>
<dbReference type="Pfam" id="PF07650">
    <property type="entry name" value="KH_2"/>
    <property type="match status" value="1"/>
</dbReference>
<dbReference type="InterPro" id="IPR027417">
    <property type="entry name" value="P-loop_NTPase"/>
</dbReference>
<dbReference type="Gene3D" id="3.30.300.20">
    <property type="match status" value="1"/>
</dbReference>
<dbReference type="InterPro" id="IPR005225">
    <property type="entry name" value="Small_GTP-bd"/>
</dbReference>
<dbReference type="PANTHER" id="PTHR42698">
    <property type="entry name" value="GTPASE ERA"/>
    <property type="match status" value="1"/>
</dbReference>
<evidence type="ECO:0000256" key="8">
    <source>
        <dbReference type="RuleBase" id="RU003761"/>
    </source>
</evidence>
<keyword evidence="3 6" id="KW-0547">Nucleotide-binding</keyword>
<feature type="region of interest" description="G4" evidence="7">
    <location>
        <begin position="120"/>
        <end position="123"/>
    </location>
</feature>
<reference evidence="11 12" key="1">
    <citation type="journal article" date="2016" name="Nat. Commun.">
        <title>Thousands of microbial genomes shed light on interconnected biogeochemical processes in an aquifer system.</title>
        <authorList>
            <person name="Anantharaman K."/>
            <person name="Brown C.T."/>
            <person name="Hug L.A."/>
            <person name="Sharon I."/>
            <person name="Castelle C.J."/>
            <person name="Probst A.J."/>
            <person name="Thomas B.C."/>
            <person name="Singh A."/>
            <person name="Wilkins M.J."/>
            <person name="Karaoz U."/>
            <person name="Brodie E.L."/>
            <person name="Williams K.H."/>
            <person name="Hubbard S.S."/>
            <person name="Banfield J.F."/>
        </authorList>
    </citation>
    <scope>NUCLEOTIDE SEQUENCE [LARGE SCALE GENOMIC DNA]</scope>
</reference>
<dbReference type="GO" id="GO:0043024">
    <property type="term" value="F:ribosomal small subunit binding"/>
    <property type="evidence" value="ECO:0007669"/>
    <property type="project" value="TreeGrafter"/>
</dbReference>
<keyword evidence="6" id="KW-1003">Cell membrane</keyword>
<dbReference type="NCBIfam" id="TIGR00436">
    <property type="entry name" value="era"/>
    <property type="match status" value="1"/>
</dbReference>
<feature type="binding site" evidence="6">
    <location>
        <begin position="57"/>
        <end position="61"/>
    </location>
    <ligand>
        <name>GTP</name>
        <dbReference type="ChEBI" id="CHEBI:37565"/>
    </ligand>
</feature>
<dbReference type="InterPro" id="IPR015946">
    <property type="entry name" value="KH_dom-like_a/b"/>
</dbReference>
<dbReference type="GO" id="GO:0005886">
    <property type="term" value="C:plasma membrane"/>
    <property type="evidence" value="ECO:0007669"/>
    <property type="project" value="UniProtKB-SubCell"/>
</dbReference>
<dbReference type="NCBIfam" id="TIGR00231">
    <property type="entry name" value="small_GTP"/>
    <property type="match status" value="1"/>
</dbReference>
<feature type="region of interest" description="G2" evidence="7">
    <location>
        <begin position="36"/>
        <end position="40"/>
    </location>
</feature>
<comment type="function">
    <text evidence="6">An essential GTPase that binds both GDP and GTP, with rapid nucleotide exchange. Plays a role in 16S rRNA processing and 30S ribosomal subunit biogenesis and possibly also in cell cycle regulation and energy metabolism.</text>
</comment>
<dbReference type="EMBL" id="MGEH01000027">
    <property type="protein sequence ID" value="OGL78607.1"/>
    <property type="molecule type" value="Genomic_DNA"/>
</dbReference>
<keyword evidence="6" id="KW-0699">rRNA-binding</keyword>
<keyword evidence="6" id="KW-0963">Cytoplasm</keyword>
<dbReference type="PROSITE" id="PS50823">
    <property type="entry name" value="KH_TYPE_2"/>
    <property type="match status" value="1"/>
</dbReference>
<dbReference type="InterPro" id="IPR030388">
    <property type="entry name" value="G_ERA_dom"/>
</dbReference>
<dbReference type="InterPro" id="IPR004044">
    <property type="entry name" value="KH_dom_type_2"/>
</dbReference>
<dbReference type="AlphaFoldDB" id="A0A1F7ULN7"/>
<dbReference type="GO" id="GO:0003924">
    <property type="term" value="F:GTPase activity"/>
    <property type="evidence" value="ECO:0007669"/>
    <property type="project" value="UniProtKB-UniRule"/>
</dbReference>
<dbReference type="GO" id="GO:0005829">
    <property type="term" value="C:cytosol"/>
    <property type="evidence" value="ECO:0007669"/>
    <property type="project" value="TreeGrafter"/>
</dbReference>
<evidence type="ECO:0000256" key="6">
    <source>
        <dbReference type="HAMAP-Rule" id="MF_00367"/>
    </source>
</evidence>
<feature type="region of interest" description="G1" evidence="7">
    <location>
        <begin position="10"/>
        <end position="17"/>
    </location>
</feature>
<keyword evidence="5 6" id="KW-0342">GTP-binding</keyword>
<dbReference type="SUPFAM" id="SSF54814">
    <property type="entry name" value="Prokaryotic type KH domain (KH-domain type II)"/>
    <property type="match status" value="1"/>
</dbReference>
<dbReference type="Pfam" id="PF01926">
    <property type="entry name" value="MMR_HSR1"/>
    <property type="match status" value="1"/>
</dbReference>
<dbReference type="GO" id="GO:0070181">
    <property type="term" value="F:small ribosomal subunit rRNA binding"/>
    <property type="evidence" value="ECO:0007669"/>
    <property type="project" value="UniProtKB-UniRule"/>
</dbReference>
<gene>
    <name evidence="6" type="primary">era</name>
    <name evidence="11" type="ORF">A3E39_01580</name>
</gene>
<dbReference type="SUPFAM" id="SSF52540">
    <property type="entry name" value="P-loop containing nucleoside triphosphate hydrolases"/>
    <property type="match status" value="1"/>
</dbReference>
<dbReference type="InterPro" id="IPR009019">
    <property type="entry name" value="KH_sf_prok-type"/>
</dbReference>
<evidence type="ECO:0000256" key="1">
    <source>
        <dbReference type="ARBA" id="ARBA00007921"/>
    </source>
</evidence>
<feature type="region of interest" description="G5" evidence="7">
    <location>
        <begin position="148"/>
        <end position="150"/>
    </location>
</feature>
<evidence type="ECO:0000259" key="10">
    <source>
        <dbReference type="PROSITE" id="PS51713"/>
    </source>
</evidence>
<proteinExistence type="inferred from homology"/>
<feature type="domain" description="Era-type G" evidence="10">
    <location>
        <begin position="2"/>
        <end position="169"/>
    </location>
</feature>
<evidence type="ECO:0000256" key="3">
    <source>
        <dbReference type="ARBA" id="ARBA00022741"/>
    </source>
</evidence>
<evidence type="ECO:0000313" key="11">
    <source>
        <dbReference type="EMBL" id="OGL78607.1"/>
    </source>
</evidence>
<comment type="subunit">
    <text evidence="6">Monomer.</text>
</comment>
<dbReference type="Gene3D" id="3.40.50.300">
    <property type="entry name" value="P-loop containing nucleotide triphosphate hydrolases"/>
    <property type="match status" value="1"/>
</dbReference>
<evidence type="ECO:0000259" key="9">
    <source>
        <dbReference type="PROSITE" id="PS50823"/>
    </source>
</evidence>
<dbReference type="STRING" id="1802399.A3E39_01580"/>
<evidence type="ECO:0000256" key="5">
    <source>
        <dbReference type="ARBA" id="ARBA00023134"/>
    </source>
</evidence>
<comment type="subcellular location">
    <subcellularLocation>
        <location evidence="6">Cytoplasm</location>
    </subcellularLocation>
    <subcellularLocation>
        <location evidence="6">Cell membrane</location>
        <topology evidence="6">Peripheral membrane protein</topology>
    </subcellularLocation>
</comment>
<dbReference type="PROSITE" id="PS51713">
    <property type="entry name" value="G_ERA"/>
    <property type="match status" value="1"/>
</dbReference>
<feature type="binding site" evidence="6">
    <location>
        <begin position="120"/>
        <end position="123"/>
    </location>
    <ligand>
        <name>GTP</name>
        <dbReference type="ChEBI" id="CHEBI:37565"/>
    </ligand>
</feature>
<dbReference type="InterPro" id="IPR006073">
    <property type="entry name" value="GTP-bd"/>
</dbReference>
<dbReference type="PANTHER" id="PTHR42698:SF1">
    <property type="entry name" value="GTPASE ERA, MITOCHONDRIAL"/>
    <property type="match status" value="1"/>
</dbReference>
<dbReference type="NCBIfam" id="NF000908">
    <property type="entry name" value="PRK00089.1"/>
    <property type="match status" value="1"/>
</dbReference>